<keyword evidence="2" id="KW-1185">Reference proteome</keyword>
<proteinExistence type="predicted"/>
<dbReference type="Proteomes" id="UP000249748">
    <property type="component" value="Unassembled WGS sequence"/>
</dbReference>
<evidence type="ECO:0000313" key="2">
    <source>
        <dbReference type="Proteomes" id="UP000249748"/>
    </source>
</evidence>
<evidence type="ECO:0000313" key="1">
    <source>
        <dbReference type="EMBL" id="RAK93463.1"/>
    </source>
</evidence>
<organism evidence="1 2">
    <name type="scientific">Aspergillus costaricaensis CBS 115574</name>
    <dbReference type="NCBI Taxonomy" id="1448317"/>
    <lineage>
        <taxon>Eukaryota</taxon>
        <taxon>Fungi</taxon>
        <taxon>Dikarya</taxon>
        <taxon>Ascomycota</taxon>
        <taxon>Pezizomycotina</taxon>
        <taxon>Eurotiomycetes</taxon>
        <taxon>Eurotiomycetidae</taxon>
        <taxon>Eurotiales</taxon>
        <taxon>Aspergillaceae</taxon>
        <taxon>Aspergillus</taxon>
        <taxon>Aspergillus subgen. Circumdati</taxon>
    </lineage>
</organism>
<reference evidence="1" key="1">
    <citation type="submission" date="2018-02" db="EMBL/GenBank/DDBJ databases">
        <title>The genomes of Aspergillus section Nigri reveals drivers in fungal speciation.</title>
        <authorList>
            <consortium name="DOE Joint Genome Institute"/>
            <person name="Vesth T.C."/>
            <person name="Nybo J."/>
            <person name="Theobald S."/>
            <person name="Brandl J."/>
            <person name="Frisvad J.C."/>
            <person name="Nielsen K.F."/>
            <person name="Lyhne E.K."/>
            <person name="Kogle M.E."/>
            <person name="Kuo A."/>
            <person name="Riley R."/>
            <person name="Clum A."/>
            <person name="Nolan M."/>
            <person name="Lipzen A."/>
            <person name="Salamov A."/>
            <person name="Henrissat B."/>
            <person name="Wiebenga A."/>
            <person name="De vries R.P."/>
            <person name="Grigoriev I.V."/>
            <person name="Mortensen U.H."/>
            <person name="Andersen M.R."/>
            <person name="Baker S.E."/>
        </authorList>
    </citation>
    <scope>NUCLEOTIDE SEQUENCE</scope>
    <source>
        <strain evidence="1">CBS 115574</strain>
    </source>
</reference>
<sequence>MKTRILCLHGIGTNSEIFETQTTTLRYRLGDEFDFDFVGGNHPWPAAPGIAEVFGSDEICYSYFDGSALGAISTIEDLASYVVENGPFHGVMGFSLGAALAVTLLLNSTKVGFVEPPFNFAILLCSVLPCDWDALQSGEVKFLDPTQVTPIEIPTIHFWSPKDVVFSSESQLVVEMCDAASRVNLQHQAGHNMPARPSEIDELAQAILEHSLTMSTQDTFPDGISHGHVIYIGVTATMTFLSTVAVILRFTSRMLTLTVKWDDWACLGALIVTYGFLICGVILATECHAGYHVWLYSLSTLEKYMQTDLAQEVLYNVSIALSKVSMLLFYRRIFTIRKPFRIATWIVAFMIFGYLISADFGLIFAYNPAQAQWKLWIPSTTIDLVPFYLAEGSINIVLDFIILCLPQPLIWKLKLGPKQKLLLSGIFCVGAL</sequence>
<protein>
    <submittedName>
        <fullName evidence="1">Uncharacterized protein</fullName>
    </submittedName>
</protein>
<gene>
    <name evidence="1" type="ORF">BO79DRAFT_234480</name>
</gene>
<name>A0ACD1IRY3_9EURO</name>
<dbReference type="EMBL" id="KZ824536">
    <property type="protein sequence ID" value="RAK93463.1"/>
    <property type="molecule type" value="Genomic_DNA"/>
</dbReference>
<accession>A0ACD1IRY3</accession>